<keyword evidence="2" id="KW-1185">Reference proteome</keyword>
<comment type="caution">
    <text evidence="1">The sequence shown here is derived from an EMBL/GenBank/DDBJ whole genome shotgun (WGS) entry which is preliminary data.</text>
</comment>
<organism evidence="1 2">
    <name type="scientific">Macrosiphum euphorbiae</name>
    <name type="common">potato aphid</name>
    <dbReference type="NCBI Taxonomy" id="13131"/>
    <lineage>
        <taxon>Eukaryota</taxon>
        <taxon>Metazoa</taxon>
        <taxon>Ecdysozoa</taxon>
        <taxon>Arthropoda</taxon>
        <taxon>Hexapoda</taxon>
        <taxon>Insecta</taxon>
        <taxon>Pterygota</taxon>
        <taxon>Neoptera</taxon>
        <taxon>Paraneoptera</taxon>
        <taxon>Hemiptera</taxon>
        <taxon>Sternorrhyncha</taxon>
        <taxon>Aphidomorpha</taxon>
        <taxon>Aphidoidea</taxon>
        <taxon>Aphididae</taxon>
        <taxon>Macrosiphini</taxon>
        <taxon>Macrosiphum</taxon>
    </lineage>
</organism>
<protein>
    <submittedName>
        <fullName evidence="1">Uncharacterized protein</fullName>
    </submittedName>
</protein>
<dbReference type="AlphaFoldDB" id="A0AAV0WTW0"/>
<dbReference type="Proteomes" id="UP001160148">
    <property type="component" value="Unassembled WGS sequence"/>
</dbReference>
<gene>
    <name evidence="1" type="ORF">MEUPH1_LOCUS14500</name>
</gene>
<proteinExistence type="predicted"/>
<sequence>MARRKNIPALPSTLLALGEILDAQHNLVQCNDHQFYQGCIVDDFGKCHVMFACPEVVNKVVLNGSTELHADATFKVVPSMPKCRQLFIIHMILQNH</sequence>
<evidence type="ECO:0000313" key="2">
    <source>
        <dbReference type="Proteomes" id="UP001160148"/>
    </source>
</evidence>
<evidence type="ECO:0000313" key="1">
    <source>
        <dbReference type="EMBL" id="CAI6359049.1"/>
    </source>
</evidence>
<dbReference type="EMBL" id="CARXXK010000002">
    <property type="protein sequence ID" value="CAI6359049.1"/>
    <property type="molecule type" value="Genomic_DNA"/>
</dbReference>
<accession>A0AAV0WTW0</accession>
<name>A0AAV0WTW0_9HEMI</name>
<reference evidence="1 2" key="1">
    <citation type="submission" date="2023-01" db="EMBL/GenBank/DDBJ databases">
        <authorList>
            <person name="Whitehead M."/>
        </authorList>
    </citation>
    <scope>NUCLEOTIDE SEQUENCE [LARGE SCALE GENOMIC DNA]</scope>
</reference>